<organism evidence="2 3">
    <name type="scientific">Candidatus Chisholmbacteria bacterium RIFCSPHIGHO2_01_FULL_49_18</name>
    <dbReference type="NCBI Taxonomy" id="1797590"/>
    <lineage>
        <taxon>Bacteria</taxon>
        <taxon>Candidatus Chisholmiibacteriota</taxon>
    </lineage>
</organism>
<dbReference type="GO" id="GO:0016758">
    <property type="term" value="F:hexosyltransferase activity"/>
    <property type="evidence" value="ECO:0007669"/>
    <property type="project" value="InterPro"/>
</dbReference>
<evidence type="ECO:0000313" key="2">
    <source>
        <dbReference type="EMBL" id="OGY16050.1"/>
    </source>
</evidence>
<dbReference type="Pfam" id="PF04101">
    <property type="entry name" value="Glyco_tran_28_C"/>
    <property type="match status" value="1"/>
</dbReference>
<gene>
    <name evidence="2" type="ORF">A2785_02675</name>
</gene>
<reference evidence="2 3" key="1">
    <citation type="journal article" date="2016" name="Nat. Commun.">
        <title>Thousands of microbial genomes shed light on interconnected biogeochemical processes in an aquifer system.</title>
        <authorList>
            <person name="Anantharaman K."/>
            <person name="Brown C.T."/>
            <person name="Hug L.A."/>
            <person name="Sharon I."/>
            <person name="Castelle C.J."/>
            <person name="Probst A.J."/>
            <person name="Thomas B.C."/>
            <person name="Singh A."/>
            <person name="Wilkins M.J."/>
            <person name="Karaoz U."/>
            <person name="Brodie E.L."/>
            <person name="Williams K.H."/>
            <person name="Hubbard S.S."/>
            <person name="Banfield J.F."/>
        </authorList>
    </citation>
    <scope>NUCLEOTIDE SEQUENCE [LARGE SCALE GENOMIC DNA]</scope>
</reference>
<name>A0A1G1VKX2_9BACT</name>
<feature type="domain" description="Glycosyl transferase family 28 C-terminal" evidence="1">
    <location>
        <begin position="1"/>
        <end position="132"/>
    </location>
</feature>
<dbReference type="Gene3D" id="3.40.50.2000">
    <property type="entry name" value="Glycogen Phosphorylase B"/>
    <property type="match status" value="1"/>
</dbReference>
<comment type="caution">
    <text evidence="2">The sequence shown here is derived from an EMBL/GenBank/DDBJ whole genome shotgun (WGS) entry which is preliminary data.</text>
</comment>
<evidence type="ECO:0000313" key="3">
    <source>
        <dbReference type="Proteomes" id="UP000179069"/>
    </source>
</evidence>
<accession>A0A1G1VKX2</accession>
<dbReference type="AlphaFoldDB" id="A0A1G1VKX2"/>
<dbReference type="EMBL" id="MHCI01000020">
    <property type="protein sequence ID" value="OGY16050.1"/>
    <property type="molecule type" value="Genomic_DNA"/>
</dbReference>
<protein>
    <recommendedName>
        <fullName evidence="1">Glycosyl transferase family 28 C-terminal domain-containing protein</fullName>
    </recommendedName>
</protein>
<dbReference type="InterPro" id="IPR007235">
    <property type="entry name" value="Glyco_trans_28_C"/>
</dbReference>
<dbReference type="Proteomes" id="UP000179069">
    <property type="component" value="Unassembled WGS sequence"/>
</dbReference>
<sequence length="165" mass="18805">MIFVTTGTTSFPFHRLVNEVVKNFSPKIHEDVIIQSGAYLMNSPVSHITIQPYFSYQEMVRLIKKARVVISAAGEASVFLILQHSENIPIVVPRLDKYHEHVDDQQLLIARFVRKMGWAKVAYNTHDLLRYLGAGGESRKLTAFSKKRNSLDAMISQLRDFTDAL</sequence>
<proteinExistence type="predicted"/>
<evidence type="ECO:0000259" key="1">
    <source>
        <dbReference type="Pfam" id="PF04101"/>
    </source>
</evidence>
<dbReference type="SUPFAM" id="SSF53756">
    <property type="entry name" value="UDP-Glycosyltransferase/glycogen phosphorylase"/>
    <property type="match status" value="1"/>
</dbReference>